<dbReference type="AlphaFoldDB" id="A0A9X4QPF1"/>
<proteinExistence type="predicted"/>
<dbReference type="Proteomes" id="UP001153387">
    <property type="component" value="Unassembled WGS sequence"/>
</dbReference>
<feature type="chain" id="PRO_5040897119" evidence="2">
    <location>
        <begin position="27"/>
        <end position="454"/>
    </location>
</feature>
<dbReference type="RefSeq" id="WP_277568025.1">
    <property type="nucleotide sequence ID" value="NZ_JAPDHZ010000006.1"/>
</dbReference>
<dbReference type="InterPro" id="IPR050490">
    <property type="entry name" value="Bact_solute-bd_prot1"/>
</dbReference>
<dbReference type="EMBL" id="JAPDHZ010000006">
    <property type="protein sequence ID" value="MDG0794269.1"/>
    <property type="molecule type" value="Genomic_DNA"/>
</dbReference>
<keyword evidence="2" id="KW-0732">Signal</keyword>
<organism evidence="3 4">
    <name type="scientific">Cohnella ginsengisoli</name>
    <dbReference type="NCBI Taxonomy" id="425004"/>
    <lineage>
        <taxon>Bacteria</taxon>
        <taxon>Bacillati</taxon>
        <taxon>Bacillota</taxon>
        <taxon>Bacilli</taxon>
        <taxon>Bacillales</taxon>
        <taxon>Paenibacillaceae</taxon>
        <taxon>Cohnella</taxon>
    </lineage>
</organism>
<dbReference type="CDD" id="cd13585">
    <property type="entry name" value="PBP2_TMBP_like"/>
    <property type="match status" value="1"/>
</dbReference>
<sequence>MKAGKMKTVVLATVMIGSMLMSAACAGNSDSNNLKTNTNGATGSGAAVQSDASKSHDPVELRVGVPEWPGESENVEAVVSAFKEKYPYVTVKVEKMVGDPHAKVLAQAAANELPDVFWLPDTSVREYQDLGILAPLDAYFEPNGVDVADVYPSMLDLGKVDGQTYMVPRDYAHVVTLVNTSLLKEAGLPLPSNDWSWDTFMDYAKKLTKKDASGTTTQWAVNSNIHWWAVWTPFALGRGGKLIDEAGSKVTVASDPLVGQGLKDLWDLSKDGYALDPNGQYPEDMFMAGKVAFYFAVKSVASSINDVSKAKGFEWDVVPFPRLPSVHAVGGGTSGYSVSSKSNNKDEAGAFVSMFLTEAGQKAFNSAGNSVPVLKSLAGDDVWRNSPVEGKNVEAYTIAPEADILPILSAKLPVSLINESNAGYEDAMNKYLLGKLPLEDALKEWEERINKAWK</sequence>
<dbReference type="SUPFAM" id="SSF53850">
    <property type="entry name" value="Periplasmic binding protein-like II"/>
    <property type="match status" value="1"/>
</dbReference>
<feature type="region of interest" description="Disordered" evidence="1">
    <location>
        <begin position="36"/>
        <end position="59"/>
    </location>
</feature>
<comment type="caution">
    <text evidence="3">The sequence shown here is derived from an EMBL/GenBank/DDBJ whole genome shotgun (WGS) entry which is preliminary data.</text>
</comment>
<keyword evidence="4" id="KW-1185">Reference proteome</keyword>
<name>A0A9X4QPF1_9BACL</name>
<protein>
    <submittedName>
        <fullName evidence="3">Sugar ABC transporter substrate-binding protein</fullName>
    </submittedName>
</protein>
<dbReference type="PANTHER" id="PTHR43649">
    <property type="entry name" value="ARABINOSE-BINDING PROTEIN-RELATED"/>
    <property type="match status" value="1"/>
</dbReference>
<dbReference type="Gene3D" id="3.40.190.10">
    <property type="entry name" value="Periplasmic binding protein-like II"/>
    <property type="match status" value="1"/>
</dbReference>
<dbReference type="Pfam" id="PF13416">
    <property type="entry name" value="SBP_bac_8"/>
    <property type="match status" value="1"/>
</dbReference>
<reference evidence="3 4" key="1">
    <citation type="submission" date="2022-10" db="EMBL/GenBank/DDBJ databases">
        <title>Comparative genomic analysis of Cohnella hashimotonis sp. nov., isolated from the International Space Station.</title>
        <authorList>
            <person name="Simpson A."/>
            <person name="Venkateswaran K."/>
        </authorList>
    </citation>
    <scope>NUCLEOTIDE SEQUENCE [LARGE SCALE GENOMIC DNA]</scope>
    <source>
        <strain evidence="3 4">DSM 18997</strain>
    </source>
</reference>
<evidence type="ECO:0000313" key="4">
    <source>
        <dbReference type="Proteomes" id="UP001153387"/>
    </source>
</evidence>
<dbReference type="InterPro" id="IPR006059">
    <property type="entry name" value="SBP"/>
</dbReference>
<dbReference type="PANTHER" id="PTHR43649:SF12">
    <property type="entry name" value="DIACETYLCHITOBIOSE BINDING PROTEIN DASA"/>
    <property type="match status" value="1"/>
</dbReference>
<gene>
    <name evidence="3" type="ORF">OMP38_28095</name>
</gene>
<dbReference type="PROSITE" id="PS51257">
    <property type="entry name" value="PROKAR_LIPOPROTEIN"/>
    <property type="match status" value="1"/>
</dbReference>
<evidence type="ECO:0000313" key="3">
    <source>
        <dbReference type="EMBL" id="MDG0794269.1"/>
    </source>
</evidence>
<evidence type="ECO:0000256" key="1">
    <source>
        <dbReference type="SAM" id="MobiDB-lite"/>
    </source>
</evidence>
<accession>A0A9X4QPF1</accession>
<feature type="signal peptide" evidence="2">
    <location>
        <begin position="1"/>
        <end position="26"/>
    </location>
</feature>
<evidence type="ECO:0000256" key="2">
    <source>
        <dbReference type="SAM" id="SignalP"/>
    </source>
</evidence>